<sequence length="144" mass="16255">MDDKVLILLPTEQNKLPMERTLDVLATIGGAAQVSTTLEEHCIVLTSSAPVRQRLYPVPFAMRQTLCDELEEMENLRIIKKNKSPYASPVVVVKKKEGSNRACIDYRQMNKLRKFDPHLMIPLADVFQGMENDKNLSKIGLSKG</sequence>
<dbReference type="PANTHER" id="PTHR24559:SF444">
    <property type="entry name" value="REVERSE TRANSCRIPTASE DOMAIN-CONTAINING PROTEIN"/>
    <property type="match status" value="1"/>
</dbReference>
<name>A0AAV4D2A4_9GAST</name>
<dbReference type="Gene3D" id="3.10.10.10">
    <property type="entry name" value="HIV Type 1 Reverse Transcriptase, subunit A, domain 1"/>
    <property type="match status" value="1"/>
</dbReference>
<dbReference type="EMBL" id="BLXT01007309">
    <property type="protein sequence ID" value="GFO38195.1"/>
    <property type="molecule type" value="Genomic_DNA"/>
</dbReference>
<proteinExistence type="predicted"/>
<gene>
    <name evidence="1" type="ORF">PoB_006470000</name>
</gene>
<dbReference type="InterPro" id="IPR053134">
    <property type="entry name" value="RNA-dir_DNA_polymerase"/>
</dbReference>
<protein>
    <submittedName>
        <fullName evidence="1">Zinc finger protein</fullName>
    </submittedName>
</protein>
<dbReference type="PANTHER" id="PTHR24559">
    <property type="entry name" value="TRANSPOSON TY3-I GAG-POL POLYPROTEIN"/>
    <property type="match status" value="1"/>
</dbReference>
<keyword evidence="2" id="KW-1185">Reference proteome</keyword>
<dbReference type="AlphaFoldDB" id="A0AAV4D2A4"/>
<dbReference type="SUPFAM" id="SSF56672">
    <property type="entry name" value="DNA/RNA polymerases"/>
    <property type="match status" value="1"/>
</dbReference>
<comment type="caution">
    <text evidence="1">The sequence shown here is derived from an EMBL/GenBank/DDBJ whole genome shotgun (WGS) entry which is preliminary data.</text>
</comment>
<dbReference type="Proteomes" id="UP000735302">
    <property type="component" value="Unassembled WGS sequence"/>
</dbReference>
<organism evidence="1 2">
    <name type="scientific">Plakobranchus ocellatus</name>
    <dbReference type="NCBI Taxonomy" id="259542"/>
    <lineage>
        <taxon>Eukaryota</taxon>
        <taxon>Metazoa</taxon>
        <taxon>Spiralia</taxon>
        <taxon>Lophotrochozoa</taxon>
        <taxon>Mollusca</taxon>
        <taxon>Gastropoda</taxon>
        <taxon>Heterobranchia</taxon>
        <taxon>Euthyneura</taxon>
        <taxon>Panpulmonata</taxon>
        <taxon>Sacoglossa</taxon>
        <taxon>Placobranchoidea</taxon>
        <taxon>Plakobranchidae</taxon>
        <taxon>Plakobranchus</taxon>
    </lineage>
</organism>
<dbReference type="InterPro" id="IPR043502">
    <property type="entry name" value="DNA/RNA_pol_sf"/>
</dbReference>
<reference evidence="1 2" key="1">
    <citation type="journal article" date="2021" name="Elife">
        <title>Chloroplast acquisition without the gene transfer in kleptoplastic sea slugs, Plakobranchus ocellatus.</title>
        <authorList>
            <person name="Maeda T."/>
            <person name="Takahashi S."/>
            <person name="Yoshida T."/>
            <person name="Shimamura S."/>
            <person name="Takaki Y."/>
            <person name="Nagai Y."/>
            <person name="Toyoda A."/>
            <person name="Suzuki Y."/>
            <person name="Arimoto A."/>
            <person name="Ishii H."/>
            <person name="Satoh N."/>
            <person name="Nishiyama T."/>
            <person name="Hasebe M."/>
            <person name="Maruyama T."/>
            <person name="Minagawa J."/>
            <person name="Obokata J."/>
            <person name="Shigenobu S."/>
        </authorList>
    </citation>
    <scope>NUCLEOTIDE SEQUENCE [LARGE SCALE GENOMIC DNA]</scope>
</reference>
<accession>A0AAV4D2A4</accession>
<evidence type="ECO:0000313" key="1">
    <source>
        <dbReference type="EMBL" id="GFO38195.1"/>
    </source>
</evidence>
<evidence type="ECO:0000313" key="2">
    <source>
        <dbReference type="Proteomes" id="UP000735302"/>
    </source>
</evidence>